<proteinExistence type="predicted"/>
<dbReference type="EMBL" id="CP017886">
    <property type="protein sequence ID" value="APC15501.1"/>
    <property type="molecule type" value="Genomic_DNA"/>
</dbReference>
<gene>
    <name evidence="1" type="ORF">BLL42_07090</name>
</gene>
<accession>A0A1J0EHB1</accession>
<evidence type="ECO:0000313" key="1">
    <source>
        <dbReference type="EMBL" id="APC15501.1"/>
    </source>
</evidence>
<dbReference type="Proteomes" id="UP000182567">
    <property type="component" value="Chromosome"/>
</dbReference>
<organism evidence="1 2">
    <name type="scientific">Pseudomonas frederiksbergensis</name>
    <dbReference type="NCBI Taxonomy" id="104087"/>
    <lineage>
        <taxon>Bacteria</taxon>
        <taxon>Pseudomonadati</taxon>
        <taxon>Pseudomonadota</taxon>
        <taxon>Gammaproteobacteria</taxon>
        <taxon>Pseudomonadales</taxon>
        <taxon>Pseudomonadaceae</taxon>
        <taxon>Pseudomonas</taxon>
    </lineage>
</organism>
<dbReference type="AlphaFoldDB" id="A0A1J0EHB1"/>
<sequence>MEQGIPGNIHRYFCSGNNKQGQSRGALTYRKFLGILQIEMLTKHFDISIVEWTIAGLFHN</sequence>
<protein>
    <submittedName>
        <fullName evidence="1">Uncharacterized protein</fullName>
    </submittedName>
</protein>
<evidence type="ECO:0000313" key="2">
    <source>
        <dbReference type="Proteomes" id="UP000182567"/>
    </source>
</evidence>
<name>A0A1J0EHB1_9PSED</name>
<reference evidence="2" key="1">
    <citation type="submission" date="2016-10" db="EMBL/GenBank/DDBJ databases">
        <title>Pseudomonas frederiksbergensis ERGS4:02 complete genome.</title>
        <authorList>
            <person name="Kumar R."/>
            <person name="Acharya V."/>
            <person name="Singh D."/>
        </authorList>
    </citation>
    <scope>NUCLEOTIDE SEQUENCE [LARGE SCALE GENOMIC DNA]</scope>
    <source>
        <strain evidence="2">ERGS4:02</strain>
    </source>
</reference>